<reference evidence="8 9" key="1">
    <citation type="journal article" date="2012" name="Genome Biol.">
        <title>Genome and low-iron response of an oceanic diatom adapted to chronic iron limitation.</title>
        <authorList>
            <person name="Lommer M."/>
            <person name="Specht M."/>
            <person name="Roy A.S."/>
            <person name="Kraemer L."/>
            <person name="Andreson R."/>
            <person name="Gutowska M.A."/>
            <person name="Wolf J."/>
            <person name="Bergner S.V."/>
            <person name="Schilhabel M.B."/>
            <person name="Klostermeier U.C."/>
            <person name="Beiko R.G."/>
            <person name="Rosenstiel P."/>
            <person name="Hippler M."/>
            <person name="Laroche J."/>
        </authorList>
    </citation>
    <scope>NUCLEOTIDE SEQUENCE [LARGE SCALE GENOMIC DNA]</scope>
    <source>
        <strain evidence="8 9">CCMP1005</strain>
    </source>
</reference>
<evidence type="ECO:0000256" key="3">
    <source>
        <dbReference type="ARBA" id="ARBA00022801"/>
    </source>
</evidence>
<evidence type="ECO:0000256" key="5">
    <source>
        <dbReference type="SAM" id="MobiDB-lite"/>
    </source>
</evidence>
<evidence type="ECO:0000256" key="2">
    <source>
        <dbReference type="ARBA" id="ARBA00013064"/>
    </source>
</evidence>
<dbReference type="InterPro" id="IPR020422">
    <property type="entry name" value="TYR_PHOSPHATASE_DUAL_dom"/>
</dbReference>
<dbReference type="InterPro" id="IPR000340">
    <property type="entry name" value="Dual-sp_phosphatase_cat-dom"/>
</dbReference>
<evidence type="ECO:0000256" key="4">
    <source>
        <dbReference type="ARBA" id="ARBA00022912"/>
    </source>
</evidence>
<comment type="similarity">
    <text evidence="1">Belongs to the protein-tyrosine phosphatase family. Non-receptor class dual specificity subfamily.</text>
</comment>
<dbReference type="PANTHER" id="PTHR10159">
    <property type="entry name" value="DUAL SPECIFICITY PROTEIN PHOSPHATASE"/>
    <property type="match status" value="1"/>
</dbReference>
<feature type="compositionally biased region" description="Acidic residues" evidence="5">
    <location>
        <begin position="10"/>
        <end position="28"/>
    </location>
</feature>
<dbReference type="PANTHER" id="PTHR10159:SF529">
    <property type="entry name" value="TYROSINE-PROTEIN PHOSPHATASE DOMAIN-CONTAINING PROTEIN"/>
    <property type="match status" value="1"/>
</dbReference>
<dbReference type="Gene3D" id="3.90.190.10">
    <property type="entry name" value="Protein tyrosine phosphatase superfamily"/>
    <property type="match status" value="1"/>
</dbReference>
<feature type="domain" description="Tyrosine-protein phosphatase" evidence="6">
    <location>
        <begin position="217"/>
        <end position="363"/>
    </location>
</feature>
<dbReference type="EMBL" id="AGNL01046336">
    <property type="protein sequence ID" value="EJK48054.1"/>
    <property type="molecule type" value="Genomic_DNA"/>
</dbReference>
<dbReference type="OrthoDB" id="10252009at2759"/>
<keyword evidence="3" id="KW-0378">Hydrolase</keyword>
<accession>K0R7L8</accession>
<dbReference type="eggNOG" id="KOG1716">
    <property type="taxonomic scope" value="Eukaryota"/>
</dbReference>
<evidence type="ECO:0000259" key="7">
    <source>
        <dbReference type="PROSITE" id="PS50056"/>
    </source>
</evidence>
<comment type="caution">
    <text evidence="8">The sequence shown here is derived from an EMBL/GenBank/DDBJ whole genome shotgun (WGS) entry which is preliminary data.</text>
</comment>
<sequence>MMPRHGSPYVDDDDEEEEEDLELTEGDEFSNGIVRPPHELQRSERGPPREVCAGRRQQQAQEDAVPPVAGADDLDRDRRLRCRARAPRDPAQESQELLKSNEHANPEGEGVLDASESYGKDLTMNDIIVAAATDDADTPADYVFESSIDISGMTQKDKLLLTTLARYDFMRDGMTQLIEEDYIDVVRSPDAHRKNADFYMVDAALEAMKMYLKADYEPVEIQGHPFMYLGSVGAALNDEALEEYGITDIIDWSMTSKCNLYDEKFDYMCIYGVRSEADFWHNLQKLDAAVDLIEQVRRRRGSVLVHCWYGKNRSVSTLIAYLMKYEGMEIDAATELLVDARRFAEPYTGALRKYSEKYLKYLDRRRK</sequence>
<evidence type="ECO:0000313" key="9">
    <source>
        <dbReference type="Proteomes" id="UP000266841"/>
    </source>
</evidence>
<organism evidence="8 9">
    <name type="scientific">Thalassiosira oceanica</name>
    <name type="common">Marine diatom</name>
    <dbReference type="NCBI Taxonomy" id="159749"/>
    <lineage>
        <taxon>Eukaryota</taxon>
        <taxon>Sar</taxon>
        <taxon>Stramenopiles</taxon>
        <taxon>Ochrophyta</taxon>
        <taxon>Bacillariophyta</taxon>
        <taxon>Coscinodiscophyceae</taxon>
        <taxon>Thalassiosirophycidae</taxon>
        <taxon>Thalassiosirales</taxon>
        <taxon>Thalassiosiraceae</taxon>
        <taxon>Thalassiosira</taxon>
    </lineage>
</organism>
<feature type="domain" description="Tyrosine specific protein phosphatases" evidence="7">
    <location>
        <begin position="290"/>
        <end position="341"/>
    </location>
</feature>
<keyword evidence="4" id="KW-0904">Protein phosphatase</keyword>
<evidence type="ECO:0000256" key="1">
    <source>
        <dbReference type="ARBA" id="ARBA00008601"/>
    </source>
</evidence>
<name>K0R7L8_THAOC</name>
<protein>
    <recommendedName>
        <fullName evidence="2">protein-tyrosine-phosphatase</fullName>
        <ecNumber evidence="2">3.1.3.48</ecNumber>
    </recommendedName>
</protein>
<dbReference type="Pfam" id="PF00782">
    <property type="entry name" value="DSPc"/>
    <property type="match status" value="1"/>
</dbReference>
<dbReference type="InterPro" id="IPR029021">
    <property type="entry name" value="Prot-tyrosine_phosphatase-like"/>
</dbReference>
<feature type="region of interest" description="Disordered" evidence="5">
    <location>
        <begin position="1"/>
        <end position="114"/>
    </location>
</feature>
<gene>
    <name evidence="8" type="ORF">THAOC_33187</name>
</gene>
<dbReference type="PROSITE" id="PS50054">
    <property type="entry name" value="TYR_PHOSPHATASE_DUAL"/>
    <property type="match status" value="1"/>
</dbReference>
<dbReference type="GO" id="GO:0005737">
    <property type="term" value="C:cytoplasm"/>
    <property type="evidence" value="ECO:0007669"/>
    <property type="project" value="TreeGrafter"/>
</dbReference>
<feature type="compositionally biased region" description="Basic and acidic residues" evidence="5">
    <location>
        <begin position="36"/>
        <end position="48"/>
    </location>
</feature>
<dbReference type="GO" id="GO:0004725">
    <property type="term" value="F:protein tyrosine phosphatase activity"/>
    <property type="evidence" value="ECO:0007669"/>
    <property type="project" value="UniProtKB-EC"/>
</dbReference>
<dbReference type="InterPro" id="IPR000387">
    <property type="entry name" value="Tyr_Pase_dom"/>
</dbReference>
<dbReference type="GO" id="GO:0043409">
    <property type="term" value="P:negative regulation of MAPK cascade"/>
    <property type="evidence" value="ECO:0007669"/>
    <property type="project" value="TreeGrafter"/>
</dbReference>
<dbReference type="PROSITE" id="PS50056">
    <property type="entry name" value="TYR_PHOSPHATASE_2"/>
    <property type="match status" value="1"/>
</dbReference>
<dbReference type="Proteomes" id="UP000266841">
    <property type="component" value="Unassembled WGS sequence"/>
</dbReference>
<keyword evidence="9" id="KW-1185">Reference proteome</keyword>
<dbReference type="EC" id="3.1.3.48" evidence="2"/>
<dbReference type="SUPFAM" id="SSF52799">
    <property type="entry name" value="(Phosphotyrosine protein) phosphatases II"/>
    <property type="match status" value="1"/>
</dbReference>
<dbReference type="AlphaFoldDB" id="K0R7L8"/>
<dbReference type="CDD" id="cd14498">
    <property type="entry name" value="DSP"/>
    <property type="match status" value="1"/>
</dbReference>
<evidence type="ECO:0000313" key="8">
    <source>
        <dbReference type="EMBL" id="EJK48054.1"/>
    </source>
</evidence>
<proteinExistence type="inferred from homology"/>
<evidence type="ECO:0000259" key="6">
    <source>
        <dbReference type="PROSITE" id="PS50054"/>
    </source>
</evidence>
<dbReference type="SMART" id="SM00195">
    <property type="entry name" value="DSPc"/>
    <property type="match status" value="1"/>
</dbReference>